<keyword evidence="3" id="KW-1185">Reference proteome</keyword>
<organism evidence="2 3">
    <name type="scientific">Haloechinothrix salitolerans</name>
    <dbReference type="NCBI Taxonomy" id="926830"/>
    <lineage>
        <taxon>Bacteria</taxon>
        <taxon>Bacillati</taxon>
        <taxon>Actinomycetota</taxon>
        <taxon>Actinomycetes</taxon>
        <taxon>Pseudonocardiales</taxon>
        <taxon>Pseudonocardiaceae</taxon>
        <taxon>Haloechinothrix</taxon>
    </lineage>
</organism>
<dbReference type="RefSeq" id="WP_345393708.1">
    <property type="nucleotide sequence ID" value="NZ_BAABLA010000020.1"/>
</dbReference>
<accession>A0ABW2C684</accession>
<gene>
    <name evidence="2" type="ORF">ACFQGD_27120</name>
</gene>
<sequence length="217" mass="24298">MEPETEPTGEHAGLSRRARAVVAAVAGVIATAVVIHVGMVFFYVAPSNVVSEKYATEIYDYMAPELLQNWKLFAPEPLHVNRSLHARARVRTDAGTVTSDWIDLSASDVEGTRGHPLPSHTRNQLRKGWGTFTDTHDADHEATSMTGLIVEAYLKRVALMRMSHHIDGEMTQVQLRSATRYVPEPAWSDRSMPDDVSYTVLPWWPVSENDYPEGSRR</sequence>
<dbReference type="Pfam" id="PF19136">
    <property type="entry name" value="DUF5819"/>
    <property type="match status" value="1"/>
</dbReference>
<reference evidence="3" key="1">
    <citation type="journal article" date="2019" name="Int. J. Syst. Evol. Microbiol.">
        <title>The Global Catalogue of Microorganisms (GCM) 10K type strain sequencing project: providing services to taxonomists for standard genome sequencing and annotation.</title>
        <authorList>
            <consortium name="The Broad Institute Genomics Platform"/>
            <consortium name="The Broad Institute Genome Sequencing Center for Infectious Disease"/>
            <person name="Wu L."/>
            <person name="Ma J."/>
        </authorList>
    </citation>
    <scope>NUCLEOTIDE SEQUENCE [LARGE SCALE GENOMIC DNA]</scope>
    <source>
        <strain evidence="3">KCTC 32255</strain>
    </source>
</reference>
<evidence type="ECO:0000313" key="2">
    <source>
        <dbReference type="EMBL" id="MFC6870807.1"/>
    </source>
</evidence>
<feature type="transmembrane region" description="Helical" evidence="1">
    <location>
        <begin position="21"/>
        <end position="44"/>
    </location>
</feature>
<evidence type="ECO:0000313" key="3">
    <source>
        <dbReference type="Proteomes" id="UP001596337"/>
    </source>
</evidence>
<dbReference type="Proteomes" id="UP001596337">
    <property type="component" value="Unassembled WGS sequence"/>
</dbReference>
<keyword evidence="1" id="KW-0472">Membrane</keyword>
<keyword evidence="1" id="KW-1133">Transmembrane helix</keyword>
<proteinExistence type="predicted"/>
<comment type="caution">
    <text evidence="2">The sequence shown here is derived from an EMBL/GenBank/DDBJ whole genome shotgun (WGS) entry which is preliminary data.</text>
</comment>
<name>A0ABW2C684_9PSEU</name>
<protein>
    <submittedName>
        <fullName evidence="2">DUF5819 family protein</fullName>
    </submittedName>
</protein>
<evidence type="ECO:0000256" key="1">
    <source>
        <dbReference type="SAM" id="Phobius"/>
    </source>
</evidence>
<keyword evidence="1" id="KW-0812">Transmembrane</keyword>
<dbReference type="EMBL" id="JBHSXX010000001">
    <property type="protein sequence ID" value="MFC6870807.1"/>
    <property type="molecule type" value="Genomic_DNA"/>
</dbReference>
<dbReference type="InterPro" id="IPR043857">
    <property type="entry name" value="DUF5819"/>
</dbReference>